<evidence type="ECO:0000256" key="1">
    <source>
        <dbReference type="ARBA" id="ARBA00022741"/>
    </source>
</evidence>
<organism evidence="7 8">
    <name type="scientific">Coccomyxa subellipsoidea</name>
    <dbReference type="NCBI Taxonomy" id="248742"/>
    <lineage>
        <taxon>Eukaryota</taxon>
        <taxon>Viridiplantae</taxon>
        <taxon>Chlorophyta</taxon>
        <taxon>core chlorophytes</taxon>
        <taxon>Trebouxiophyceae</taxon>
        <taxon>Trebouxiophyceae incertae sedis</taxon>
        <taxon>Coccomyxaceae</taxon>
        <taxon>Coccomyxa</taxon>
    </lineage>
</organism>
<evidence type="ECO:0000256" key="2">
    <source>
        <dbReference type="ARBA" id="ARBA00022801"/>
    </source>
</evidence>
<dbReference type="EMBL" id="JALJOT010000003">
    <property type="protein sequence ID" value="KAK9916313.1"/>
    <property type="molecule type" value="Genomic_DNA"/>
</dbReference>
<dbReference type="Proteomes" id="UP001491310">
    <property type="component" value="Unassembled WGS sequence"/>
</dbReference>
<dbReference type="Pfam" id="PF00271">
    <property type="entry name" value="Helicase_C"/>
    <property type="match status" value="1"/>
</dbReference>
<dbReference type="PROSITE" id="PS51194">
    <property type="entry name" value="HELICASE_CTER"/>
    <property type="match status" value="1"/>
</dbReference>
<keyword evidence="1" id="KW-0547">Nucleotide-binding</keyword>
<dbReference type="InterPro" id="IPR027417">
    <property type="entry name" value="P-loop_NTPase"/>
</dbReference>
<gene>
    <name evidence="7" type="ORF">WJX75_001149</name>
</gene>
<feature type="domain" description="Helicase ATP-binding" evidence="5">
    <location>
        <begin position="221"/>
        <end position="364"/>
    </location>
</feature>
<name>A0ABR2YWW7_9CHLO</name>
<dbReference type="Pfam" id="PF00176">
    <property type="entry name" value="SNF2-rel_dom"/>
    <property type="match status" value="1"/>
</dbReference>
<feature type="region of interest" description="Disordered" evidence="4">
    <location>
        <begin position="177"/>
        <end position="215"/>
    </location>
</feature>
<proteinExistence type="predicted"/>
<dbReference type="InterPro" id="IPR038718">
    <property type="entry name" value="SNF2-like_sf"/>
</dbReference>
<feature type="region of interest" description="Disordered" evidence="4">
    <location>
        <begin position="1"/>
        <end position="107"/>
    </location>
</feature>
<protein>
    <recommendedName>
        <fullName evidence="9">P-loop containing nucleoside triphosphate hydrolase protein</fullName>
    </recommendedName>
</protein>
<evidence type="ECO:0000259" key="6">
    <source>
        <dbReference type="PROSITE" id="PS51194"/>
    </source>
</evidence>
<evidence type="ECO:0000313" key="8">
    <source>
        <dbReference type="Proteomes" id="UP001491310"/>
    </source>
</evidence>
<dbReference type="SMART" id="SM00487">
    <property type="entry name" value="DEXDc"/>
    <property type="match status" value="1"/>
</dbReference>
<dbReference type="SMART" id="SM00490">
    <property type="entry name" value="HELICc"/>
    <property type="match status" value="1"/>
</dbReference>
<dbReference type="CDD" id="cd18008">
    <property type="entry name" value="DEXDc_SHPRH-like"/>
    <property type="match status" value="1"/>
</dbReference>
<evidence type="ECO:0000259" key="5">
    <source>
        <dbReference type="PROSITE" id="PS51192"/>
    </source>
</evidence>
<dbReference type="PANTHER" id="PTHR45626:SF16">
    <property type="entry name" value="ATP-DEPENDENT HELICASE ULS1"/>
    <property type="match status" value="1"/>
</dbReference>
<dbReference type="SUPFAM" id="SSF52540">
    <property type="entry name" value="P-loop containing nucleoside triphosphate hydrolases"/>
    <property type="match status" value="2"/>
</dbReference>
<sequence>MENSGSAKRKLPRSFLTQPASEPQRKKMSNGYGTGEIHRGRGGRGAFRIVHAGREPARTAPKDAPSAEGSKQAWASGDAQGSTMALEASRGRKLPSTFTASTGRTEGGTRQVIGASRATPSVHSEADTKAALRAALQGLELCGKDERMPPVGSMMLPLMRHQRLALDWMLRREAGSAAPTGGILADDQGLDSAGSSNGEGEVETNDSLAAKDPWEKGGLRGGTLVVVPTSVLHQWHQELRDKVATSAGLRTHVYHGKSKAWTGQELAKFGVVLTTYATMGLEAPPRLHAKKGGTDNKSRTPGPLFKVDWHRVILDEAQSIKNAHTLASHACRCLQTSRRWCLTGTPIQNTIDDLYSYFRFLKYEPYSRHAAFKSMLTEPLQSNPSHGGKLLRAALQGVLLRRTKGSTLDGKPIVQLPARQVELVRLHFSVAERAAYDELQRSSMTQLKALRGAKSSYMNMLLLLLRLRQACNHPWLASGARQSSPTGPLRDEEVLAIRELDESRSLSSHLVATASADSALHPRWEFGLEKGRAAMIAPHALPLSELTRSLHSTTSSSSGGIPDGDECMPAKVIVFSQWTRMLDLIQVALQASNIRFSRLDGTMGVSARGHAVAAFTAEKGTDVLLVSLKAASLGLNLNAANYVVLMDLWWNPAVEEQAIDRAHRIGQTRTVRVMRLTIADTVEDRILALQEKKRRLADAALGNGEGGVQASRLTMEDLHYLFSTS</sequence>
<keyword evidence="3" id="KW-0067">ATP-binding</keyword>
<dbReference type="PANTHER" id="PTHR45626">
    <property type="entry name" value="TRANSCRIPTION TERMINATION FACTOR 2-RELATED"/>
    <property type="match status" value="1"/>
</dbReference>
<feature type="domain" description="Helicase C-terminal" evidence="6">
    <location>
        <begin position="560"/>
        <end position="719"/>
    </location>
</feature>
<comment type="caution">
    <text evidence="7">The sequence shown here is derived from an EMBL/GenBank/DDBJ whole genome shotgun (WGS) entry which is preliminary data.</text>
</comment>
<keyword evidence="8" id="KW-1185">Reference proteome</keyword>
<evidence type="ECO:0000313" key="7">
    <source>
        <dbReference type="EMBL" id="KAK9916313.1"/>
    </source>
</evidence>
<dbReference type="Gene3D" id="3.40.50.10810">
    <property type="entry name" value="Tandem AAA-ATPase domain"/>
    <property type="match status" value="1"/>
</dbReference>
<reference evidence="7 8" key="1">
    <citation type="journal article" date="2024" name="Nat. Commun.">
        <title>Phylogenomics reveals the evolutionary origins of lichenization in chlorophyte algae.</title>
        <authorList>
            <person name="Puginier C."/>
            <person name="Libourel C."/>
            <person name="Otte J."/>
            <person name="Skaloud P."/>
            <person name="Haon M."/>
            <person name="Grisel S."/>
            <person name="Petersen M."/>
            <person name="Berrin J.G."/>
            <person name="Delaux P.M."/>
            <person name="Dal Grande F."/>
            <person name="Keller J."/>
        </authorList>
    </citation>
    <scope>NUCLEOTIDE SEQUENCE [LARGE SCALE GENOMIC DNA]</scope>
    <source>
        <strain evidence="7 8">SAG 216-7</strain>
    </source>
</reference>
<feature type="compositionally biased region" description="Basic and acidic residues" evidence="4">
    <location>
        <begin position="52"/>
        <end position="61"/>
    </location>
</feature>
<evidence type="ECO:0008006" key="9">
    <source>
        <dbReference type="Google" id="ProtNLM"/>
    </source>
</evidence>
<dbReference type="InterPro" id="IPR014001">
    <property type="entry name" value="Helicase_ATP-bd"/>
</dbReference>
<dbReference type="InterPro" id="IPR001650">
    <property type="entry name" value="Helicase_C-like"/>
</dbReference>
<dbReference type="CDD" id="cd18793">
    <property type="entry name" value="SF2_C_SNF"/>
    <property type="match status" value="1"/>
</dbReference>
<keyword evidence="2" id="KW-0378">Hydrolase</keyword>
<dbReference type="InterPro" id="IPR000330">
    <property type="entry name" value="SNF2_N"/>
</dbReference>
<dbReference type="InterPro" id="IPR049730">
    <property type="entry name" value="SNF2/RAD54-like_C"/>
</dbReference>
<evidence type="ECO:0000256" key="4">
    <source>
        <dbReference type="SAM" id="MobiDB-lite"/>
    </source>
</evidence>
<dbReference type="InterPro" id="IPR050628">
    <property type="entry name" value="SNF2_RAD54_helicase_TF"/>
</dbReference>
<dbReference type="PROSITE" id="PS51192">
    <property type="entry name" value="HELICASE_ATP_BIND_1"/>
    <property type="match status" value="1"/>
</dbReference>
<dbReference type="Gene3D" id="3.40.50.300">
    <property type="entry name" value="P-loop containing nucleotide triphosphate hydrolases"/>
    <property type="match status" value="1"/>
</dbReference>
<accession>A0ABR2YWW7</accession>
<evidence type="ECO:0000256" key="3">
    <source>
        <dbReference type="ARBA" id="ARBA00022840"/>
    </source>
</evidence>